<evidence type="ECO:0000313" key="3">
    <source>
        <dbReference type="Proteomes" id="UP001322138"/>
    </source>
</evidence>
<feature type="compositionally biased region" description="Basic and acidic residues" evidence="1">
    <location>
        <begin position="520"/>
        <end position="533"/>
    </location>
</feature>
<dbReference type="EMBL" id="JAFFGZ010000004">
    <property type="protein sequence ID" value="KAK4645915.1"/>
    <property type="molecule type" value="Genomic_DNA"/>
</dbReference>
<dbReference type="Pfam" id="PF01501">
    <property type="entry name" value="Glyco_transf_8"/>
    <property type="match status" value="1"/>
</dbReference>
<comment type="caution">
    <text evidence="2">The sequence shown here is derived from an EMBL/GenBank/DDBJ whole genome shotgun (WGS) entry which is preliminary data.</text>
</comment>
<dbReference type="InterPro" id="IPR002495">
    <property type="entry name" value="Glyco_trans_8"/>
</dbReference>
<keyword evidence="3" id="KW-1185">Reference proteome</keyword>
<keyword evidence="2" id="KW-0328">Glycosyltransferase</keyword>
<dbReference type="CDD" id="cd02537">
    <property type="entry name" value="GT8_Glycogenin"/>
    <property type="match status" value="1"/>
</dbReference>
<dbReference type="Proteomes" id="UP001322138">
    <property type="component" value="Unassembled WGS sequence"/>
</dbReference>
<evidence type="ECO:0000256" key="1">
    <source>
        <dbReference type="SAM" id="MobiDB-lite"/>
    </source>
</evidence>
<sequence length="703" mass="78156">MVTGTKKEDVYASLLLTDTYLPGALVLAHSLRDAGTTKKLAILVTPDTVSTETVYDYVIYVDRIRNGKPANLFLMNRPDLHSAFTKINLWKQTQFRKIVYIDADVVAYRAVDELFDLPHAFSAAPDIGWPDLFNTGVMALTPNMGDYYAMMAMAERGISFDGADQGLLNMHFGNTYNRLSFTYNVTPSAHYQYVPAYRHFQGSINMVHFIGADKPWRQGRESTTDAGPFDEMTGRWWAVYDRHYHKEVGPDRSGRKKSLIPGQAGHAPSIVQHFVKGEYNPTTRYVVPTGEPNGQQSPTPSQEEHQGNQDHVAHSGDHHVHHESQDHIHQEEHTSAEPKVTNESGGAYTETLPQTGWDAQRSSPPTDSGPEAANFPRTHYEMSRDTSQFQAPDRYPSPPSNMWYSVPNERDQPKSVFPWENNAPRPTRVFAENPLAPVTPAPKSPGEQRRHVVGRRNLLFTPIGPAIRTAPSPGGAAWNSLNQSNAWDEIPQINRYVDSMQRHRRSRSQILAASPGRSTSGERQEEPSEERRGSIKVTDFPTEDDRPSLPVTPAPVRRRQFWANADDNGQQLPAAEGVPAQDEWDPAAQLQKLAKQQSEVLLEKLGASGTGQSQESISVDGKEIPHRPLPFGSEDILAEAPELVTGQTTPRTVESRSPSISTTATIAVPSYQGPGAMFEKGEDYLTQDTPAQPTEEDLDVLQT</sequence>
<feature type="region of interest" description="Disordered" evidence="1">
    <location>
        <begin position="500"/>
        <end position="556"/>
    </location>
</feature>
<feature type="region of interest" description="Disordered" evidence="1">
    <location>
        <begin position="604"/>
        <end position="632"/>
    </location>
</feature>
<feature type="region of interest" description="Disordered" evidence="1">
    <location>
        <begin position="671"/>
        <end position="703"/>
    </location>
</feature>
<name>A0ABR0FPN0_9PEZI</name>
<protein>
    <submittedName>
        <fullName evidence="2">Glycogenin glucosyltransferase</fullName>
        <ecNumber evidence="2">2.4.1.186</ecNumber>
    </submittedName>
</protein>
<accession>A0ABR0FPN0</accession>
<feature type="compositionally biased region" description="Acidic residues" evidence="1">
    <location>
        <begin position="694"/>
        <end position="703"/>
    </location>
</feature>
<feature type="compositionally biased region" description="Polar residues" evidence="1">
    <location>
        <begin position="292"/>
        <end position="301"/>
    </location>
</feature>
<dbReference type="RefSeq" id="XP_062734891.1">
    <property type="nucleotide sequence ID" value="XM_062876305.1"/>
</dbReference>
<dbReference type="EC" id="2.4.1.186" evidence="2"/>
<dbReference type="InterPro" id="IPR029044">
    <property type="entry name" value="Nucleotide-diphossugar_trans"/>
</dbReference>
<feature type="compositionally biased region" description="Basic and acidic residues" evidence="1">
    <location>
        <begin position="302"/>
        <end position="336"/>
    </location>
</feature>
<feature type="compositionally biased region" description="Polar residues" evidence="1">
    <location>
        <begin position="508"/>
        <end position="519"/>
    </location>
</feature>
<dbReference type="Gene3D" id="3.90.550.10">
    <property type="entry name" value="Spore Coat Polysaccharide Biosynthesis Protein SpsA, Chain A"/>
    <property type="match status" value="1"/>
</dbReference>
<gene>
    <name evidence="2" type="primary">GLG2</name>
    <name evidence="2" type="ORF">QC761_205770</name>
</gene>
<dbReference type="PANTHER" id="PTHR11183">
    <property type="entry name" value="GLYCOGENIN SUBFAMILY MEMBER"/>
    <property type="match status" value="1"/>
</dbReference>
<feature type="region of interest" description="Disordered" evidence="1">
    <location>
        <begin position="247"/>
        <end position="270"/>
    </location>
</feature>
<dbReference type="SUPFAM" id="SSF53448">
    <property type="entry name" value="Nucleotide-diphospho-sugar transferases"/>
    <property type="match status" value="1"/>
</dbReference>
<organism evidence="2 3">
    <name type="scientific">Podospora bellae-mahoneyi</name>
    <dbReference type="NCBI Taxonomy" id="2093777"/>
    <lineage>
        <taxon>Eukaryota</taxon>
        <taxon>Fungi</taxon>
        <taxon>Dikarya</taxon>
        <taxon>Ascomycota</taxon>
        <taxon>Pezizomycotina</taxon>
        <taxon>Sordariomycetes</taxon>
        <taxon>Sordariomycetidae</taxon>
        <taxon>Sordariales</taxon>
        <taxon>Podosporaceae</taxon>
        <taxon>Podospora</taxon>
    </lineage>
</organism>
<feature type="region of interest" description="Disordered" evidence="1">
    <location>
        <begin position="282"/>
        <end position="375"/>
    </location>
</feature>
<keyword evidence="2" id="KW-0808">Transferase</keyword>
<proteinExistence type="predicted"/>
<dbReference type="InterPro" id="IPR050587">
    <property type="entry name" value="GNT1/Glycosyltrans_8"/>
</dbReference>
<dbReference type="GeneID" id="87895787"/>
<reference evidence="2 3" key="1">
    <citation type="journal article" date="2023" name="bioRxiv">
        <title>High-quality genome assemblies of four members of thePodospora anserinaspecies complex.</title>
        <authorList>
            <person name="Ament-Velasquez S.L."/>
            <person name="Vogan A.A."/>
            <person name="Wallerman O."/>
            <person name="Hartmann F."/>
            <person name="Gautier V."/>
            <person name="Silar P."/>
            <person name="Giraud T."/>
            <person name="Johannesson H."/>
        </authorList>
    </citation>
    <scope>NUCLEOTIDE SEQUENCE [LARGE SCALE GENOMIC DNA]</scope>
    <source>
        <strain evidence="2 3">CBS 112042</strain>
    </source>
</reference>
<dbReference type="GO" id="GO:0008466">
    <property type="term" value="F:glycogenin glucosyltransferase activity"/>
    <property type="evidence" value="ECO:0007669"/>
    <property type="project" value="UniProtKB-EC"/>
</dbReference>
<evidence type="ECO:0000313" key="2">
    <source>
        <dbReference type="EMBL" id="KAK4645915.1"/>
    </source>
</evidence>